<evidence type="ECO:0000259" key="1">
    <source>
        <dbReference type="Pfam" id="PF00534"/>
    </source>
</evidence>
<dbReference type="Pfam" id="PF00534">
    <property type="entry name" value="Glycos_transf_1"/>
    <property type="match status" value="1"/>
</dbReference>
<dbReference type="EMBL" id="JBIGHV010000007">
    <property type="protein sequence ID" value="MFG6432141.1"/>
    <property type="molecule type" value="Genomic_DNA"/>
</dbReference>
<reference evidence="2 3" key="1">
    <citation type="submission" date="2024-08" db="EMBL/GenBank/DDBJ databases">
        <authorList>
            <person name="Lu H."/>
        </authorList>
    </citation>
    <scope>NUCLEOTIDE SEQUENCE [LARGE SCALE GENOMIC DNA]</scope>
    <source>
        <strain evidence="2 3">LYH14W</strain>
    </source>
</reference>
<name>A0ABW7F688_9BURK</name>
<keyword evidence="3" id="KW-1185">Reference proteome</keyword>
<dbReference type="SUPFAM" id="SSF53756">
    <property type="entry name" value="UDP-Glycosyltransferase/glycogen phosphorylase"/>
    <property type="match status" value="1"/>
</dbReference>
<organism evidence="2 3">
    <name type="scientific">Pelomonas parva</name>
    <dbReference type="NCBI Taxonomy" id="3299032"/>
    <lineage>
        <taxon>Bacteria</taxon>
        <taxon>Pseudomonadati</taxon>
        <taxon>Pseudomonadota</taxon>
        <taxon>Betaproteobacteria</taxon>
        <taxon>Burkholderiales</taxon>
        <taxon>Sphaerotilaceae</taxon>
        <taxon>Roseateles</taxon>
    </lineage>
</organism>
<dbReference type="RefSeq" id="WP_394481768.1">
    <property type="nucleotide sequence ID" value="NZ_JBIGHV010000007.1"/>
</dbReference>
<evidence type="ECO:0000313" key="3">
    <source>
        <dbReference type="Proteomes" id="UP001606210"/>
    </source>
</evidence>
<dbReference type="EC" id="2.4.-.-" evidence="2"/>
<dbReference type="GO" id="GO:0016757">
    <property type="term" value="F:glycosyltransferase activity"/>
    <property type="evidence" value="ECO:0007669"/>
    <property type="project" value="UniProtKB-KW"/>
</dbReference>
<protein>
    <submittedName>
        <fullName evidence="2">Glycosyltransferase family 4 protein</fullName>
        <ecNumber evidence="2">2.4.-.-</ecNumber>
    </submittedName>
</protein>
<comment type="caution">
    <text evidence="2">The sequence shown here is derived from an EMBL/GenBank/DDBJ whole genome shotgun (WGS) entry which is preliminary data.</text>
</comment>
<dbReference type="InterPro" id="IPR001296">
    <property type="entry name" value="Glyco_trans_1"/>
</dbReference>
<dbReference type="CDD" id="cd03801">
    <property type="entry name" value="GT4_PimA-like"/>
    <property type="match status" value="1"/>
</dbReference>
<dbReference type="PANTHER" id="PTHR12526:SF631">
    <property type="entry name" value="BLL6306 PROTEIN"/>
    <property type="match status" value="1"/>
</dbReference>
<dbReference type="Gene3D" id="3.40.50.2000">
    <property type="entry name" value="Glycogen Phosphorylase B"/>
    <property type="match status" value="2"/>
</dbReference>
<feature type="domain" description="Glycosyl transferase family 1" evidence="1">
    <location>
        <begin position="158"/>
        <end position="315"/>
    </location>
</feature>
<dbReference type="Proteomes" id="UP001606210">
    <property type="component" value="Unassembled WGS sequence"/>
</dbReference>
<keyword evidence="2" id="KW-0808">Transferase</keyword>
<keyword evidence="2" id="KW-0328">Glycosyltransferase</keyword>
<dbReference type="PANTHER" id="PTHR12526">
    <property type="entry name" value="GLYCOSYLTRANSFERASE"/>
    <property type="match status" value="1"/>
</dbReference>
<proteinExistence type="predicted"/>
<sequence length="357" mass="39026">MFKVTDYLVQHQSVDDSPARLCPLDTRGGGHVAMSLYYMPKAMATLLWRRLTGRLAGVHINMAERASAARKGLLVVWARLIGARVLIHMHAAQMHHVYRGMPGWGQALLRWVFSLADEVVVLGDAARSFVLEDMKCDPARVHSVMNGVPGPKVARRVEGSQDKLRVLFLGNLLERKGLSDLLQAFARLRTPADRWQATVAGGGDVDGYRAKSAALGLESQVNFFGWARQDQAAELLSQADVLILPSYDEGLPLVILEALAHGVAVVCTPVGEIPHTLEDGKHALFVQPGDVDGIAAALDRLMAEPELRLTLEREGHATYLERFSMRAFFGSVAEVHRRVFGISARFDEAGSARGHGG</sequence>
<accession>A0ABW7F688</accession>
<gene>
    <name evidence="2" type="ORF">ACG00Y_19625</name>
</gene>
<evidence type="ECO:0000313" key="2">
    <source>
        <dbReference type="EMBL" id="MFG6432141.1"/>
    </source>
</evidence>